<proteinExistence type="predicted"/>
<protein>
    <submittedName>
        <fullName evidence="2">Uncharacterized protein</fullName>
    </submittedName>
</protein>
<organism evidence="2 3">
    <name type="scientific">Xylanibacillus composti</name>
    <dbReference type="NCBI Taxonomy" id="1572762"/>
    <lineage>
        <taxon>Bacteria</taxon>
        <taxon>Bacillati</taxon>
        <taxon>Bacillota</taxon>
        <taxon>Bacilli</taxon>
        <taxon>Bacillales</taxon>
        <taxon>Paenibacillaceae</taxon>
        <taxon>Xylanibacillus</taxon>
    </lineage>
</organism>
<evidence type="ECO:0000256" key="1">
    <source>
        <dbReference type="SAM" id="Coils"/>
    </source>
</evidence>
<gene>
    <name evidence="2" type="ORF">XYCOK13_03360</name>
</gene>
<dbReference type="AlphaFoldDB" id="A0A8J4H146"/>
<accession>A0A8J4H146</accession>
<dbReference type="Proteomes" id="UP000677918">
    <property type="component" value="Unassembled WGS sequence"/>
</dbReference>
<keyword evidence="3" id="KW-1185">Reference proteome</keyword>
<feature type="coiled-coil region" evidence="1">
    <location>
        <begin position="43"/>
        <end position="70"/>
    </location>
</feature>
<evidence type="ECO:0000313" key="3">
    <source>
        <dbReference type="Proteomes" id="UP000677918"/>
    </source>
</evidence>
<comment type="caution">
    <text evidence="2">The sequence shown here is derived from an EMBL/GenBank/DDBJ whole genome shotgun (WGS) entry which is preliminary data.</text>
</comment>
<dbReference type="RefSeq" id="WP_213410109.1">
    <property type="nucleotide sequence ID" value="NZ_BOVK01000005.1"/>
</dbReference>
<reference evidence="2" key="1">
    <citation type="submission" date="2021-04" db="EMBL/GenBank/DDBJ databases">
        <title>Draft genome sequence of Xylanibacillus composti strain K13.</title>
        <authorList>
            <person name="Uke A."/>
            <person name="Chhe C."/>
            <person name="Baramee S."/>
            <person name="Kosugi A."/>
        </authorList>
    </citation>
    <scope>NUCLEOTIDE SEQUENCE</scope>
    <source>
        <strain evidence="2">K13</strain>
    </source>
</reference>
<evidence type="ECO:0000313" key="2">
    <source>
        <dbReference type="EMBL" id="GIQ67512.1"/>
    </source>
</evidence>
<name>A0A8J4H146_9BACL</name>
<keyword evidence="1" id="KW-0175">Coiled coil</keyword>
<sequence>MTIAAASRPTLSNAHIDHLSQRLPAHNLAEFQSMAAPELDYLQKRSYERLHELQQEVDRLLNELRATAARMRSRQTHIPASRHLSSA</sequence>
<dbReference type="EMBL" id="BOVK01000005">
    <property type="protein sequence ID" value="GIQ67512.1"/>
    <property type="molecule type" value="Genomic_DNA"/>
</dbReference>